<reference evidence="3" key="1">
    <citation type="submission" date="2023-02" db="EMBL/GenBank/DDBJ databases">
        <title>Colletotrichum kahawae CIFC_Que2 genome sequencing and assembly.</title>
        <authorList>
            <person name="Baroncelli R."/>
        </authorList>
    </citation>
    <scope>NUCLEOTIDE SEQUENCE</scope>
    <source>
        <strain evidence="3">CIFC_Que2</strain>
    </source>
</reference>
<dbReference type="Proteomes" id="UP001281614">
    <property type="component" value="Unassembled WGS sequence"/>
</dbReference>
<comment type="caution">
    <text evidence="3">The sequence shown here is derived from an EMBL/GenBank/DDBJ whole genome shotgun (WGS) entry which is preliminary data.</text>
</comment>
<dbReference type="InterPro" id="IPR010730">
    <property type="entry name" value="HET"/>
</dbReference>
<sequence>MESTSENRLCDVCATIPFLELHAKAQKRRTISGNGRSLSWFLGKVPDVRKRGYCPFCRLIYEGLERDLPDDSNIDIRWRKVKDSFDCADFPEDTKITFLDINHRFLDKRIDISRVHQWLSTCSEHHSNCLPHHSTLEVELPNFRVIDVRRKCIAAMPNSIRYVALSYVWGQVDTYQLLKCNSKDLMKSEGLTRNWEKLPCTIRDVILFTEAIGERYLWVDTLCLIQDDHHDKIPGIKHMDVVYSRAFCTIVAASGIDANAGIPGWGLIRRRAQHVSEVLPGINVILTKSINTYLNQTQYHKRAWTFQEYFLSPRRIIFIDSQVCYLCRNCCWREDDAQGQMLSSNISPDDSYMSVLNFTWMDDEVDTHVMLSNMLWHYTTRKLTYPSDILNAMDGIFRALSFRCKCSFFQGMPVAALDLYLLFNIAPTKRCRSFPSYSWTGWHGQIVFRIVVGSTYRHGFPDEHHTRKKNAWLSKHTWIVWYRCKPSTRAIARIWDINQNTGFSDLTENDIGYRNIRSFRPKRGKSRLSLDDATTDPSPLYDVIDQSRYPYPLLQFWTVAVYLNAAFWGPTGACLYHRNGVQCGSLFINSASIKPRLKEWEPVELIILSEHWENSGNSPQHFQERPTIHGHESNS</sequence>
<feature type="region of interest" description="Disordered" evidence="1">
    <location>
        <begin position="615"/>
        <end position="635"/>
    </location>
</feature>
<evidence type="ECO:0000313" key="3">
    <source>
        <dbReference type="EMBL" id="KAK2771119.1"/>
    </source>
</evidence>
<proteinExistence type="predicted"/>
<keyword evidence="4" id="KW-1185">Reference proteome</keyword>
<evidence type="ECO:0000256" key="1">
    <source>
        <dbReference type="SAM" id="MobiDB-lite"/>
    </source>
</evidence>
<evidence type="ECO:0000259" key="2">
    <source>
        <dbReference type="Pfam" id="PF06985"/>
    </source>
</evidence>
<name>A0AAD9YLT6_COLKA</name>
<evidence type="ECO:0000313" key="4">
    <source>
        <dbReference type="Proteomes" id="UP001281614"/>
    </source>
</evidence>
<gene>
    <name evidence="3" type="ORF">CKAH01_14483</name>
</gene>
<feature type="domain" description="Heterokaryon incompatibility" evidence="2">
    <location>
        <begin position="162"/>
        <end position="308"/>
    </location>
</feature>
<feature type="compositionally biased region" description="Basic and acidic residues" evidence="1">
    <location>
        <begin position="622"/>
        <end position="635"/>
    </location>
</feature>
<dbReference type="Pfam" id="PF06985">
    <property type="entry name" value="HET"/>
    <property type="match status" value="1"/>
</dbReference>
<dbReference type="PANTHER" id="PTHR33112:SF12">
    <property type="entry name" value="HETEROKARYON INCOMPATIBILITY DOMAIN-CONTAINING PROTEIN"/>
    <property type="match status" value="1"/>
</dbReference>
<dbReference type="PANTHER" id="PTHR33112">
    <property type="entry name" value="DOMAIN PROTEIN, PUTATIVE-RELATED"/>
    <property type="match status" value="1"/>
</dbReference>
<protein>
    <recommendedName>
        <fullName evidence="2">Heterokaryon incompatibility domain-containing protein</fullName>
    </recommendedName>
</protein>
<organism evidence="3 4">
    <name type="scientific">Colletotrichum kahawae</name>
    <name type="common">Coffee berry disease fungus</name>
    <dbReference type="NCBI Taxonomy" id="34407"/>
    <lineage>
        <taxon>Eukaryota</taxon>
        <taxon>Fungi</taxon>
        <taxon>Dikarya</taxon>
        <taxon>Ascomycota</taxon>
        <taxon>Pezizomycotina</taxon>
        <taxon>Sordariomycetes</taxon>
        <taxon>Hypocreomycetidae</taxon>
        <taxon>Glomerellales</taxon>
        <taxon>Glomerellaceae</taxon>
        <taxon>Colletotrichum</taxon>
        <taxon>Colletotrichum gloeosporioides species complex</taxon>
    </lineage>
</organism>
<dbReference type="AlphaFoldDB" id="A0AAD9YLT6"/>
<dbReference type="EMBL" id="VYYT01000085">
    <property type="protein sequence ID" value="KAK2771119.1"/>
    <property type="molecule type" value="Genomic_DNA"/>
</dbReference>
<accession>A0AAD9YLT6</accession>